<comment type="caution">
    <text evidence="1">The sequence shown here is derived from an EMBL/GenBank/DDBJ whole genome shotgun (WGS) entry which is preliminary data.</text>
</comment>
<keyword evidence="2" id="KW-1185">Reference proteome</keyword>
<reference evidence="1 2" key="1">
    <citation type="submission" date="2019-07" db="EMBL/GenBank/DDBJ databases">
        <title>Whole genome shotgun sequence of Microvirga aerophila NBRC 106136.</title>
        <authorList>
            <person name="Hosoyama A."/>
            <person name="Uohara A."/>
            <person name="Ohji S."/>
            <person name="Ichikawa N."/>
        </authorList>
    </citation>
    <scope>NUCLEOTIDE SEQUENCE [LARGE SCALE GENOMIC DNA]</scope>
    <source>
        <strain evidence="1 2">NBRC 106136</strain>
    </source>
</reference>
<name>A0A512BSI4_9HYPH</name>
<dbReference type="EMBL" id="BJYU01000033">
    <property type="protein sequence ID" value="GEO14960.1"/>
    <property type="molecule type" value="Genomic_DNA"/>
</dbReference>
<accession>A0A512BSI4</accession>
<dbReference type="RefSeq" id="WP_114188240.1">
    <property type="nucleotide sequence ID" value="NZ_BJYU01000033.1"/>
</dbReference>
<organism evidence="1 2">
    <name type="scientific">Microvirga aerophila</name>
    <dbReference type="NCBI Taxonomy" id="670291"/>
    <lineage>
        <taxon>Bacteria</taxon>
        <taxon>Pseudomonadati</taxon>
        <taxon>Pseudomonadota</taxon>
        <taxon>Alphaproteobacteria</taxon>
        <taxon>Hyphomicrobiales</taxon>
        <taxon>Methylobacteriaceae</taxon>
        <taxon>Microvirga</taxon>
    </lineage>
</organism>
<sequence>MAPSVDFLAPALVAAADLQAIVGFPDTAIMGMAIARWCGRRTPTDLSPDDLAELDLPDLVAAMRPGSSPQACVDRLRRAALARKPRHAGQDIPRIEVLSGLGEAKD</sequence>
<dbReference type="Proteomes" id="UP000321085">
    <property type="component" value="Unassembled WGS sequence"/>
</dbReference>
<evidence type="ECO:0000313" key="1">
    <source>
        <dbReference type="EMBL" id="GEO14960.1"/>
    </source>
</evidence>
<evidence type="ECO:0000313" key="2">
    <source>
        <dbReference type="Proteomes" id="UP000321085"/>
    </source>
</evidence>
<protein>
    <submittedName>
        <fullName evidence="1">Uncharacterized protein</fullName>
    </submittedName>
</protein>
<dbReference type="AlphaFoldDB" id="A0A512BSI4"/>
<gene>
    <name evidence="1" type="ORF">MAE02_26560</name>
</gene>
<proteinExistence type="predicted"/>